<evidence type="ECO:0008006" key="8">
    <source>
        <dbReference type="Google" id="ProtNLM"/>
    </source>
</evidence>
<dbReference type="GO" id="GO:0008194">
    <property type="term" value="F:UDP-glycosyltransferase activity"/>
    <property type="evidence" value="ECO:0007669"/>
    <property type="project" value="InterPro"/>
</dbReference>
<dbReference type="InterPro" id="IPR002213">
    <property type="entry name" value="UDP_glucos_trans"/>
</dbReference>
<keyword evidence="5" id="KW-0732">Signal</keyword>
<accession>A0AA38HRP5</accession>
<sequence>MLWFNVLLFFGTGISACVSYKILSLTHIPTRSHHILASRLVEELSKKGHEVTFVTIYPSETPLQNVKEISLEGLQDFLPGEDMFKQEDTTFWEKAMFVTHRRYRFCEHLLSLDKIQNLMKSQQRFDAVILYYYLNDAMLALAHHFKAPVILFASMPLYASENFLLSFPTQSAYVPNIVTEHTGHMDFWQRLKNTFYDHAMALYYQHFMLPKHAKLVDTYIPGKPDLYKMLNNESLVLINSHVSTTEPIPHVPNAIEIGGFHIDEPKPLPKDLKQYLDDSVNGVILFSMGSIVRSAHFPEEKRKALLGSFSKLKLNVLWKFEENLPGLPPNVKIMKWIPVSDVLAHPNVKVFITHGGLLSTMEGVYHAVPLVGIPVFGDQKMNMALARSYEYAVEVRYTDLTEETLSRAIDQALNNPKYKRNIEKRSKIMRDRTLKPADNALYWIEYVIRHQGAPHLRYPGADLNWFQRNLFDVVGFVLVVTLLALVAATLVIKRIVKKKIKSKTE</sequence>
<organism evidence="6 7">
    <name type="scientific">Zophobas morio</name>
    <dbReference type="NCBI Taxonomy" id="2755281"/>
    <lineage>
        <taxon>Eukaryota</taxon>
        <taxon>Metazoa</taxon>
        <taxon>Ecdysozoa</taxon>
        <taxon>Arthropoda</taxon>
        <taxon>Hexapoda</taxon>
        <taxon>Insecta</taxon>
        <taxon>Pterygota</taxon>
        <taxon>Neoptera</taxon>
        <taxon>Endopterygota</taxon>
        <taxon>Coleoptera</taxon>
        <taxon>Polyphaga</taxon>
        <taxon>Cucujiformia</taxon>
        <taxon>Tenebrionidae</taxon>
        <taxon>Zophobas</taxon>
    </lineage>
</organism>
<feature type="chain" id="PRO_5041234053" description="UDP-glucuronosyltransferase" evidence="5">
    <location>
        <begin position="17"/>
        <end position="505"/>
    </location>
</feature>
<evidence type="ECO:0000256" key="2">
    <source>
        <dbReference type="ARBA" id="ARBA00022676"/>
    </source>
</evidence>
<evidence type="ECO:0000313" key="6">
    <source>
        <dbReference type="EMBL" id="KAJ3642469.1"/>
    </source>
</evidence>
<gene>
    <name evidence="6" type="ORF">Zmor_025255</name>
</gene>
<keyword evidence="7" id="KW-1185">Reference proteome</keyword>
<dbReference type="PANTHER" id="PTHR48043:SF159">
    <property type="entry name" value="EG:EG0003.4 PROTEIN-RELATED"/>
    <property type="match status" value="1"/>
</dbReference>
<dbReference type="EMBL" id="JALNTZ010000008">
    <property type="protein sequence ID" value="KAJ3642469.1"/>
    <property type="molecule type" value="Genomic_DNA"/>
</dbReference>
<keyword evidence="4" id="KW-0812">Transmembrane</keyword>
<evidence type="ECO:0000256" key="5">
    <source>
        <dbReference type="SAM" id="SignalP"/>
    </source>
</evidence>
<evidence type="ECO:0000256" key="1">
    <source>
        <dbReference type="ARBA" id="ARBA00009995"/>
    </source>
</evidence>
<dbReference type="AlphaFoldDB" id="A0AA38HRP5"/>
<keyword evidence="3" id="KW-0808">Transferase</keyword>
<dbReference type="Proteomes" id="UP001168821">
    <property type="component" value="Unassembled WGS sequence"/>
</dbReference>
<dbReference type="PANTHER" id="PTHR48043">
    <property type="entry name" value="EG:EG0003.4 PROTEIN-RELATED"/>
    <property type="match status" value="1"/>
</dbReference>
<comment type="similarity">
    <text evidence="1">Belongs to the UDP-glycosyltransferase family.</text>
</comment>
<dbReference type="InterPro" id="IPR050271">
    <property type="entry name" value="UDP-glycosyltransferase"/>
</dbReference>
<comment type="caution">
    <text evidence="6">The sequence shown here is derived from an EMBL/GenBank/DDBJ whole genome shotgun (WGS) entry which is preliminary data.</text>
</comment>
<feature type="transmembrane region" description="Helical" evidence="4">
    <location>
        <begin position="473"/>
        <end position="492"/>
    </location>
</feature>
<dbReference type="SUPFAM" id="SSF53756">
    <property type="entry name" value="UDP-Glycosyltransferase/glycogen phosphorylase"/>
    <property type="match status" value="1"/>
</dbReference>
<evidence type="ECO:0000256" key="4">
    <source>
        <dbReference type="SAM" id="Phobius"/>
    </source>
</evidence>
<proteinExistence type="inferred from homology"/>
<feature type="signal peptide" evidence="5">
    <location>
        <begin position="1"/>
        <end position="16"/>
    </location>
</feature>
<evidence type="ECO:0000313" key="7">
    <source>
        <dbReference type="Proteomes" id="UP001168821"/>
    </source>
</evidence>
<name>A0AA38HRP5_9CUCU</name>
<dbReference type="CDD" id="cd03784">
    <property type="entry name" value="GT1_Gtf-like"/>
    <property type="match status" value="1"/>
</dbReference>
<keyword evidence="4" id="KW-1133">Transmembrane helix</keyword>
<reference evidence="6" key="1">
    <citation type="journal article" date="2023" name="G3 (Bethesda)">
        <title>Whole genome assemblies of Zophobas morio and Tenebrio molitor.</title>
        <authorList>
            <person name="Kaur S."/>
            <person name="Stinson S.A."/>
            <person name="diCenzo G.C."/>
        </authorList>
    </citation>
    <scope>NUCLEOTIDE SEQUENCE</scope>
    <source>
        <strain evidence="6">QUZm001</strain>
    </source>
</reference>
<dbReference type="Gene3D" id="3.40.50.2000">
    <property type="entry name" value="Glycogen Phosphorylase B"/>
    <property type="match status" value="2"/>
</dbReference>
<keyword evidence="4" id="KW-0472">Membrane</keyword>
<dbReference type="Pfam" id="PF00201">
    <property type="entry name" value="UDPGT"/>
    <property type="match status" value="1"/>
</dbReference>
<keyword evidence="2" id="KW-0328">Glycosyltransferase</keyword>
<evidence type="ECO:0000256" key="3">
    <source>
        <dbReference type="ARBA" id="ARBA00022679"/>
    </source>
</evidence>
<dbReference type="FunFam" id="3.40.50.2000:FF:000050">
    <property type="entry name" value="UDP-glucuronosyltransferase"/>
    <property type="match status" value="1"/>
</dbReference>
<protein>
    <recommendedName>
        <fullName evidence="8">UDP-glucuronosyltransferase</fullName>
    </recommendedName>
</protein>